<proteinExistence type="predicted"/>
<gene>
    <name evidence="2" type="primary">Acey_s0141.g2233</name>
    <name evidence="2" type="ORF">Y032_0141g2233</name>
</gene>
<dbReference type="Proteomes" id="UP000024635">
    <property type="component" value="Unassembled WGS sequence"/>
</dbReference>
<comment type="caution">
    <text evidence="2">The sequence shown here is derived from an EMBL/GenBank/DDBJ whole genome shotgun (WGS) entry which is preliminary data.</text>
</comment>
<feature type="region of interest" description="Disordered" evidence="1">
    <location>
        <begin position="221"/>
        <end position="248"/>
    </location>
</feature>
<accession>A0A016T2Y7</accession>
<evidence type="ECO:0000256" key="1">
    <source>
        <dbReference type="SAM" id="MobiDB-lite"/>
    </source>
</evidence>
<evidence type="ECO:0000313" key="2">
    <source>
        <dbReference type="EMBL" id="EYB97373.1"/>
    </source>
</evidence>
<evidence type="ECO:0000313" key="3">
    <source>
        <dbReference type="Proteomes" id="UP000024635"/>
    </source>
</evidence>
<organism evidence="2 3">
    <name type="scientific">Ancylostoma ceylanicum</name>
    <dbReference type="NCBI Taxonomy" id="53326"/>
    <lineage>
        <taxon>Eukaryota</taxon>
        <taxon>Metazoa</taxon>
        <taxon>Ecdysozoa</taxon>
        <taxon>Nematoda</taxon>
        <taxon>Chromadorea</taxon>
        <taxon>Rhabditida</taxon>
        <taxon>Rhabditina</taxon>
        <taxon>Rhabditomorpha</taxon>
        <taxon>Strongyloidea</taxon>
        <taxon>Ancylostomatidae</taxon>
        <taxon>Ancylostomatinae</taxon>
        <taxon>Ancylostoma</taxon>
    </lineage>
</organism>
<feature type="compositionally biased region" description="Acidic residues" evidence="1">
    <location>
        <begin position="239"/>
        <end position="248"/>
    </location>
</feature>
<keyword evidence="3" id="KW-1185">Reference proteome</keyword>
<protein>
    <submittedName>
        <fullName evidence="2">Uncharacterized protein</fullName>
    </submittedName>
</protein>
<reference evidence="3" key="1">
    <citation type="journal article" date="2015" name="Nat. Genet.">
        <title>The genome and transcriptome of the zoonotic hookworm Ancylostoma ceylanicum identify infection-specific gene families.</title>
        <authorList>
            <person name="Schwarz E.M."/>
            <person name="Hu Y."/>
            <person name="Antoshechkin I."/>
            <person name="Miller M.M."/>
            <person name="Sternberg P.W."/>
            <person name="Aroian R.V."/>
        </authorList>
    </citation>
    <scope>NUCLEOTIDE SEQUENCE</scope>
    <source>
        <strain evidence="3">HY135</strain>
    </source>
</reference>
<feature type="compositionally biased region" description="Polar residues" evidence="1">
    <location>
        <begin position="886"/>
        <end position="912"/>
    </location>
</feature>
<name>A0A016T2Y7_9BILA</name>
<dbReference type="EMBL" id="JARK01001477">
    <property type="protein sequence ID" value="EYB97373.1"/>
    <property type="molecule type" value="Genomic_DNA"/>
</dbReference>
<sequence>MCAMCTIDRVSWRDARTPYSGALVRAFNMWKRAPSFPASLASFTQFQSCPVNLLTTEITAVTGKHRSFQLGKNIVRVLESDVPENVVEKLRKAVQNWDETLDLKAGHVTFFLDENIHRYAPTNATKETTADPQSEPCSSQQNSCPNTSALPVLEKTEPALLVDYFLVQGQKLLELFRYCPKCGAVLDESRGCSVRLTAKEKTPFVDLICRNCWQSTGQQRWEGAPNEVAGEQKSHQEDSISDLDSDGSNDEGNASIFENGFPLGDGERLKSKVNISFRCALCGCMRDFEYCHQAPGKERHSAVLIASLMLFKSLDEVSARSVYRACSSTRKMLCCEHFAENAKYLATEVILGDGHLPNIENYSHITFIRDISIPAHLVDVLNMCIQRVVKDFTFKPQHIAHFISRCVTKYGPGTKFEKLTPIDWPTGVPAAVPWTLPPLDVPRETELVFTFNRKIFKKLFPVEGRKLLELFRFCRTCGAAVEKANGSSVCLTAEGRKPIVDVLCGMCWISKRPQIRWEGQRGRAVNRTTAGAFLNLRSGTKDVPQGSESGLNISDGQSLNARGEGEANTAVTRFHCVLCACNMSLNCGRMSFNSPTPLAIMLSSLVLYVSLSMNTARAVYMSCRDNRKMMCKRHFAEAARFIADDLFSELDDVPSVVSDIGSIYKKDSDVPDVLVRDLNDCARNIDETLTVTAEDIGHFLNGYLVRNSYTSEGNIQVITGWPPDRCDLSLEPHCDVISTVPPPLLEETDVKLLDQFFLVDASKLYYLFQYCPVCGIAIEKKDQGSVRLQQHEATAYVDVVCGVCWISNGIHRRWQGIREGSDDHGETVGGVVQERMSLKRKLSSDIEKSPSTSTEIKTVVQCLQSASSTDSPEHAQPGISADTADLPSTSADDSQLAGTTGTNPALLHSMSSTDGLSTELSKKIKSKGLLRYRCVLCGCTRDVCHGRMSSSSRQLTGVLLTALLTFKRLDIERARMTYGFCFAKRKMLCRKHYIDAATCIAGETTSNISGPPGGNSEGFVAANGFEVPQHLLDCLNTWARKLDVALFITPPHVGHFVNGSGIIPDKMAEPGEGLEHNGASASKIMRTSPAVEDHKVQHMKPVAATEGESTEGNKLFSLADIKVEEG</sequence>
<feature type="region of interest" description="Disordered" evidence="1">
    <location>
        <begin position="867"/>
        <end position="912"/>
    </location>
</feature>
<dbReference type="AlphaFoldDB" id="A0A016T2Y7"/>
<dbReference type="OrthoDB" id="5876289at2759"/>